<dbReference type="Proteomes" id="UP001060504">
    <property type="component" value="Unassembled WGS sequence"/>
</dbReference>
<dbReference type="SUPFAM" id="SSF53474">
    <property type="entry name" value="alpha/beta-Hydrolases"/>
    <property type="match status" value="1"/>
</dbReference>
<evidence type="ECO:0000256" key="2">
    <source>
        <dbReference type="SAM" id="SignalP"/>
    </source>
</evidence>
<gene>
    <name evidence="3" type="ORF">NGTWS1702_12570</name>
</gene>
<proteinExistence type="predicted"/>
<feature type="signal peptide" evidence="2">
    <location>
        <begin position="1"/>
        <end position="36"/>
    </location>
</feature>
<feature type="compositionally biased region" description="Basic and acidic residues" evidence="1">
    <location>
        <begin position="69"/>
        <end position="78"/>
    </location>
</feature>
<name>A0ABQ4VBH9_9MYCO</name>
<protein>
    <recommendedName>
        <fullName evidence="5">Fungal lipase-like domain-containing protein</fullName>
    </recommendedName>
</protein>
<sequence length="626" mass="64827">MEHNVRTRSRSFRYGIAAVALCVGLAAAPVEGVAWADPSGSDSTSAEVAHAGPANGLPANRTDVSETTTSHDSEKHDAPPTAPPAEPKDQTEADSTGILGSDADLDAEISDTPAAAEAADTAEALAEVPVAGEPETLDPTDSPTDEPVVAELVVAEPNSITGRGDVEAATGSTRDQITVGRPLATLDRSAPEEDSAPVSAAALLPMEVSSAQLGPAEPLAAAQIDSQAAELVPVSSPTTVETTPPVTAQPLSPLAELLQLPGRLVNAVLQFFDITKSASGPGSPFNIAPINDLLFAAFRDLERLFGLDRTPAPLPAVPTLTYTGPTTTPTPTVAQFLNAAAAGYGLGTTPGGLVPFTVNGFQMSSTNIFTGQVANSWVTPEGQIIIAYQGTTGGTNLLFNPLIAITQLLTDLQVIFTRSTPWAFYDALHFARRVQVAATEQGFGPDDIFVTGHSLGGWEAQYVAQQIGLGGIGFESPGINTIVPGNGASSMFVNIETYGDPAPLMSTDLPGLQPFMPAYVPGGGSKPHYGSIVMVGDPAAATTLRNATTLWGKGLIGTFIFMVDFLGNFFQYHLPGVQAYHLDVIPDPGVVPWLGTARGPVSTGYGTLTIPQLLKTASDSGNLFRP</sequence>
<evidence type="ECO:0000313" key="3">
    <source>
        <dbReference type="EMBL" id="GJF12957.1"/>
    </source>
</evidence>
<evidence type="ECO:0008006" key="5">
    <source>
        <dbReference type="Google" id="ProtNLM"/>
    </source>
</evidence>
<reference evidence="3 4" key="1">
    <citation type="submission" date="2021-08" db="EMBL/GenBank/DDBJ databases">
        <title>Draft genome sequence of Mycolicibacterium sp. NGTWS1702 strain.</title>
        <authorList>
            <person name="Matsumoto M."/>
            <person name="Tang B.C.C."/>
            <person name="Machida Y."/>
            <person name="Matoyama H."/>
            <person name="Kishihara T."/>
            <person name="Sato S."/>
            <person name="Kondo I."/>
            <person name="Sano M."/>
            <person name="Kato G."/>
        </authorList>
    </citation>
    <scope>NUCLEOTIDE SEQUENCE [LARGE SCALE GENOMIC DNA]</scope>
    <source>
        <strain evidence="3 4">NGTWSNA01</strain>
    </source>
</reference>
<keyword evidence="4" id="KW-1185">Reference proteome</keyword>
<dbReference type="Gene3D" id="3.40.50.1820">
    <property type="entry name" value="alpha/beta hydrolase"/>
    <property type="match status" value="1"/>
</dbReference>
<dbReference type="EMBL" id="BPRH01001332">
    <property type="protein sequence ID" value="GJF12957.1"/>
    <property type="molecule type" value="Genomic_DNA"/>
</dbReference>
<evidence type="ECO:0000256" key="1">
    <source>
        <dbReference type="SAM" id="MobiDB-lite"/>
    </source>
</evidence>
<keyword evidence="2" id="KW-0732">Signal</keyword>
<feature type="region of interest" description="Disordered" evidence="1">
    <location>
        <begin position="37"/>
        <end position="99"/>
    </location>
</feature>
<evidence type="ECO:0000313" key="4">
    <source>
        <dbReference type="Proteomes" id="UP001060504"/>
    </source>
</evidence>
<feature type="chain" id="PRO_5047400861" description="Fungal lipase-like domain-containing protein" evidence="2">
    <location>
        <begin position="37"/>
        <end position="626"/>
    </location>
</feature>
<organism evidence="3 4">
    <name type="scientific">Mycolicibacterium cyprinidarum</name>
    <dbReference type="NCBI Taxonomy" id="2860311"/>
    <lineage>
        <taxon>Bacteria</taxon>
        <taxon>Bacillati</taxon>
        <taxon>Actinomycetota</taxon>
        <taxon>Actinomycetes</taxon>
        <taxon>Mycobacteriales</taxon>
        <taxon>Mycobacteriaceae</taxon>
        <taxon>Mycolicibacterium</taxon>
    </lineage>
</organism>
<accession>A0ABQ4VBH9</accession>
<comment type="caution">
    <text evidence="3">The sequence shown here is derived from an EMBL/GenBank/DDBJ whole genome shotgun (WGS) entry which is preliminary data.</text>
</comment>
<dbReference type="InterPro" id="IPR029058">
    <property type="entry name" value="AB_hydrolase_fold"/>
</dbReference>